<accession>A0A386WRT3</accession>
<reference evidence="1 2" key="1">
    <citation type="submission" date="2017-10" db="EMBL/GenBank/DDBJ databases">
        <title>Integration of genomic and chemical information greatly accelerates assignment of the full stereostructure of myelolactone, a potent inhibitor of myeloma from a marine-derived Micromonospora.</title>
        <authorList>
            <person name="Kim M.C."/>
            <person name="Machado H."/>
            <person name="Jensen P.R."/>
            <person name="Fenical W."/>
        </authorList>
    </citation>
    <scope>NUCLEOTIDE SEQUENCE [LARGE SCALE GENOMIC DNA]</scope>
    <source>
        <strain evidence="1 2">CNY-010</strain>
    </source>
</reference>
<organism evidence="1 2">
    <name type="scientific">Micromonospora tulbaghiae</name>
    <dbReference type="NCBI Taxonomy" id="479978"/>
    <lineage>
        <taxon>Bacteria</taxon>
        <taxon>Bacillati</taxon>
        <taxon>Actinomycetota</taxon>
        <taxon>Actinomycetes</taxon>
        <taxon>Micromonosporales</taxon>
        <taxon>Micromonosporaceae</taxon>
        <taxon>Micromonospora</taxon>
    </lineage>
</organism>
<dbReference type="SUPFAM" id="SSF51445">
    <property type="entry name" value="(Trans)glycosidases"/>
    <property type="match status" value="1"/>
</dbReference>
<dbReference type="Gene3D" id="3.20.20.80">
    <property type="entry name" value="Glycosidases"/>
    <property type="match status" value="1"/>
</dbReference>
<protein>
    <submittedName>
        <fullName evidence="1">Uncharacterized protein</fullName>
    </submittedName>
</protein>
<dbReference type="AlphaFoldDB" id="A0A386WRT3"/>
<dbReference type="Proteomes" id="UP000267804">
    <property type="component" value="Chromosome"/>
</dbReference>
<name>A0A386WRT3_9ACTN</name>
<dbReference type="InterPro" id="IPR017853">
    <property type="entry name" value="GH"/>
</dbReference>
<gene>
    <name evidence="1" type="ORF">CSH63_27490</name>
</gene>
<evidence type="ECO:0000313" key="1">
    <source>
        <dbReference type="EMBL" id="AYF31117.1"/>
    </source>
</evidence>
<dbReference type="EMBL" id="CP024087">
    <property type="protein sequence ID" value="AYF31117.1"/>
    <property type="molecule type" value="Genomic_DNA"/>
</dbReference>
<dbReference type="KEGG" id="mtua:CSH63_27490"/>
<evidence type="ECO:0000313" key="2">
    <source>
        <dbReference type="Proteomes" id="UP000267804"/>
    </source>
</evidence>
<proteinExistence type="predicted"/>
<sequence length="591" mass="64861">MMPTGWCPGRRSIGEMAGLYPGSSAVRVFFGPGEGLPGSAWTDATRVGRQRLADLPAGCTVVVSFKDQHVNRLAFVEAWREARPDVDLILITHHEPEQQEGGDPTPAQYRASWTRTREQVGDHPARAEGRLRLAVCWTLQWIRRGGDWRTWWPDHEADAVDLVLGDWYPYTPGAPDPYRPTSYEEPAAALKVMVDLAAATGKDWGLAEVDHRRILRANGYAADVDPTGELCATWYRQMHTTAKELGCRVWAHFHRDMGAALGDLTKRPAEQAALRQLITQEANDVGRQRRLNWVKDGSPFRLMTPARDLRDILRGHGYTVYDIGNRSHLEADPPEDHTPYSATGFPGKARYGVGYALDVMPPAAGARSKVDGLPLPSLQRIGAQLLADRKAGVGGIRWLKYMNWEPERNNGGPCWHESWEPTYARRSSTDRGHIHLSGLTGYETSTIAAGYDPVARIRGDDDDMMTPKQFLALLQDPAVDFHLRGTAWRYVGGGIPAGMSTLGVLNETLIRLRALGEIVAAESSSPDEVRALLADLELPAPEPVDVDAFAAQVAQRVLAGLPAGDGPVRQEDLVAAIRTVLASLAAPAPQS</sequence>